<evidence type="ECO:0000313" key="8">
    <source>
        <dbReference type="EMBL" id="KAE9181831.1"/>
    </source>
</evidence>
<dbReference type="Proteomes" id="UP000488956">
    <property type="component" value="Unassembled WGS sequence"/>
</dbReference>
<dbReference type="Proteomes" id="UP000476176">
    <property type="component" value="Unassembled WGS sequence"/>
</dbReference>
<evidence type="ECO:0000313" key="19">
    <source>
        <dbReference type="Proteomes" id="UP000488956"/>
    </source>
</evidence>
<name>A0A6A4BQZ0_9STRA</name>
<dbReference type="CDD" id="cd09275">
    <property type="entry name" value="RNase_HI_RT_DIRS1"/>
    <property type="match status" value="1"/>
</dbReference>
<feature type="region of interest" description="Disordered" evidence="1">
    <location>
        <begin position="280"/>
        <end position="313"/>
    </location>
</feature>
<accession>A0A6A4BQZ0</accession>
<dbReference type="EMBL" id="QXGE01002816">
    <property type="protein sequence ID" value="KAE9278968.1"/>
    <property type="molecule type" value="Genomic_DNA"/>
</dbReference>
<dbReference type="EMBL" id="QXGF01002787">
    <property type="protein sequence ID" value="KAE8923399.1"/>
    <property type="molecule type" value="Genomic_DNA"/>
</dbReference>
<evidence type="ECO:0000313" key="12">
    <source>
        <dbReference type="Proteomes" id="UP000433483"/>
    </source>
</evidence>
<evidence type="ECO:0000313" key="6">
    <source>
        <dbReference type="EMBL" id="KAE9091145.1"/>
    </source>
</evidence>
<dbReference type="InterPro" id="IPR052055">
    <property type="entry name" value="Hepadnavirus_pol/RT"/>
</dbReference>
<evidence type="ECO:0008006" key="20">
    <source>
        <dbReference type="Google" id="ProtNLM"/>
    </source>
</evidence>
<dbReference type="EMBL" id="QXGA01002848">
    <property type="protein sequence ID" value="KAE9091145.1"/>
    <property type="molecule type" value="Genomic_DNA"/>
</dbReference>
<dbReference type="Proteomes" id="UP000440367">
    <property type="component" value="Unassembled WGS sequence"/>
</dbReference>
<protein>
    <recommendedName>
        <fullName evidence="20">Reverse transcriptase RNase H-like domain-containing protein</fullName>
    </recommendedName>
</protein>
<evidence type="ECO:0000313" key="5">
    <source>
        <dbReference type="EMBL" id="KAE9073730.1"/>
    </source>
</evidence>
<organism evidence="10 13">
    <name type="scientific">Phytophthora fragariae</name>
    <dbReference type="NCBI Taxonomy" id="53985"/>
    <lineage>
        <taxon>Eukaryota</taxon>
        <taxon>Sar</taxon>
        <taxon>Stramenopiles</taxon>
        <taxon>Oomycota</taxon>
        <taxon>Peronosporomycetes</taxon>
        <taxon>Peronosporales</taxon>
        <taxon>Peronosporaceae</taxon>
        <taxon>Phytophthora</taxon>
    </lineage>
</organism>
<dbReference type="Proteomes" id="UP000437068">
    <property type="component" value="Unassembled WGS sequence"/>
</dbReference>
<dbReference type="Proteomes" id="UP000441208">
    <property type="component" value="Unassembled WGS sequence"/>
</dbReference>
<evidence type="ECO:0000313" key="10">
    <source>
        <dbReference type="EMBL" id="KAE9278968.1"/>
    </source>
</evidence>
<dbReference type="Proteomes" id="UP000460718">
    <property type="component" value="Unassembled WGS sequence"/>
</dbReference>
<evidence type="ECO:0000313" key="4">
    <source>
        <dbReference type="EMBL" id="KAE9073432.1"/>
    </source>
</evidence>
<evidence type="ECO:0000313" key="17">
    <source>
        <dbReference type="Proteomes" id="UP000460718"/>
    </source>
</evidence>
<proteinExistence type="predicted"/>
<evidence type="ECO:0000313" key="18">
    <source>
        <dbReference type="Proteomes" id="UP000476176"/>
    </source>
</evidence>
<evidence type="ECO:0000313" key="13">
    <source>
        <dbReference type="Proteomes" id="UP000437068"/>
    </source>
</evidence>
<evidence type="ECO:0000313" key="14">
    <source>
        <dbReference type="Proteomes" id="UP000440367"/>
    </source>
</evidence>
<evidence type="ECO:0000313" key="11">
    <source>
        <dbReference type="Proteomes" id="UP000429523"/>
    </source>
</evidence>
<keyword evidence="12" id="KW-1185">Reference proteome</keyword>
<evidence type="ECO:0000313" key="16">
    <source>
        <dbReference type="Proteomes" id="UP000441208"/>
    </source>
</evidence>
<evidence type="ECO:0000313" key="7">
    <source>
        <dbReference type="EMBL" id="KAE9174859.1"/>
    </source>
</evidence>
<sequence>MPPEKIAKAKRLVSHAFHARNLARSEYRSLLGSLRHVATCIRPARVFLQRLRAGERLLHRTRRIPVSANMRDDLLWWGAILDSPTLNGIPLEYFDGHPIQDITILTDASDEGICAIDPAASRYLTYKFSPQDLELITAFHDGVANEFDINYRELLACAFTVLAWGPRWRQERAQAKTIHVHFRIDNTTAVSWQSKMAARNSRAQLLVRLLGAWELQFGLRFSSSHIPGTENTTADAGSRRWGSASHAHMFAELTQGWSQAPTPTSIHTLMTAWCSVSENTPLHPPPSRHTTELSATGSYGQPDAESPGSSSPR</sequence>
<dbReference type="EMBL" id="QXGB01002807">
    <property type="protein sequence ID" value="KAE9174859.1"/>
    <property type="molecule type" value="Genomic_DNA"/>
</dbReference>
<dbReference type="PANTHER" id="PTHR33050">
    <property type="entry name" value="REVERSE TRANSCRIPTASE DOMAIN-CONTAINING PROTEIN"/>
    <property type="match status" value="1"/>
</dbReference>
<dbReference type="EMBL" id="QXFZ01002792">
    <property type="protein sequence ID" value="KAE9073730.1"/>
    <property type="molecule type" value="Genomic_DNA"/>
</dbReference>
<comment type="caution">
    <text evidence="10">The sequence shown here is derived from an EMBL/GenBank/DDBJ whole genome shotgun (WGS) entry which is preliminary data.</text>
</comment>
<reference evidence="11 12" key="1">
    <citation type="submission" date="2018-08" db="EMBL/GenBank/DDBJ databases">
        <title>Genomic investigation of the strawberry pathogen Phytophthora fragariae indicates pathogenicity is determined by transcriptional variation in three key races.</title>
        <authorList>
            <person name="Adams T.M."/>
            <person name="Armitage A.D."/>
            <person name="Sobczyk M.K."/>
            <person name="Bates H.J."/>
            <person name="Dunwell J.M."/>
            <person name="Nellist C.F."/>
            <person name="Harrison R.J."/>
        </authorList>
    </citation>
    <scope>NUCLEOTIDE SEQUENCE [LARGE SCALE GENOMIC DNA]</scope>
    <source>
        <strain evidence="10 13">A4</strain>
        <strain evidence="9 14">BC-1</strain>
        <strain evidence="8 18">BC-23</strain>
        <strain evidence="7 12">NOV-27</strain>
        <strain evidence="6 15">NOV-5</strain>
        <strain evidence="5 16">NOV-71</strain>
        <strain evidence="2 11">NOV-9</strain>
        <strain evidence="4 19">ONT-3</strain>
        <strain evidence="3 17">SCRP245</strain>
    </source>
</reference>
<dbReference type="PANTHER" id="PTHR33050:SF7">
    <property type="entry name" value="RIBONUCLEASE H"/>
    <property type="match status" value="1"/>
</dbReference>
<dbReference type="AlphaFoldDB" id="A0A6A4BQZ0"/>
<dbReference type="Proteomes" id="UP000429523">
    <property type="component" value="Unassembled WGS sequence"/>
</dbReference>
<evidence type="ECO:0000256" key="1">
    <source>
        <dbReference type="SAM" id="MobiDB-lite"/>
    </source>
</evidence>
<dbReference type="Proteomes" id="UP000440732">
    <property type="component" value="Unassembled WGS sequence"/>
</dbReference>
<dbReference type="Proteomes" id="UP000433483">
    <property type="component" value="Unassembled WGS sequence"/>
</dbReference>
<evidence type="ECO:0000313" key="15">
    <source>
        <dbReference type="Proteomes" id="UP000440732"/>
    </source>
</evidence>
<evidence type="ECO:0000313" key="2">
    <source>
        <dbReference type="EMBL" id="KAE8923399.1"/>
    </source>
</evidence>
<dbReference type="EMBL" id="QXFW01002773">
    <property type="protein sequence ID" value="KAE8975542.1"/>
    <property type="molecule type" value="Genomic_DNA"/>
</dbReference>
<evidence type="ECO:0000313" key="9">
    <source>
        <dbReference type="EMBL" id="KAE9184363.1"/>
    </source>
</evidence>
<dbReference type="EMBL" id="QXGD01002771">
    <property type="protein sequence ID" value="KAE9184363.1"/>
    <property type="molecule type" value="Genomic_DNA"/>
</dbReference>
<evidence type="ECO:0000313" key="3">
    <source>
        <dbReference type="EMBL" id="KAE8975542.1"/>
    </source>
</evidence>
<gene>
    <name evidence="10" type="ORF">PF001_g24928</name>
    <name evidence="9" type="ORF">PF002_g26453</name>
    <name evidence="8" type="ORF">PF004_g24417</name>
    <name evidence="7" type="ORF">PF005_g25665</name>
    <name evidence="6" type="ORF">PF006_g24994</name>
    <name evidence="5" type="ORF">PF007_g25694</name>
    <name evidence="2" type="ORF">PF009_g26351</name>
    <name evidence="4" type="ORF">PF010_g25077</name>
    <name evidence="3" type="ORF">PF011_g24421</name>
</gene>
<dbReference type="EMBL" id="QXFX01002812">
    <property type="protein sequence ID" value="KAE9073432.1"/>
    <property type="molecule type" value="Genomic_DNA"/>
</dbReference>
<dbReference type="EMBL" id="QXGC01002785">
    <property type="protein sequence ID" value="KAE9181831.1"/>
    <property type="molecule type" value="Genomic_DNA"/>
</dbReference>
<dbReference type="OrthoDB" id="101778at2759"/>